<dbReference type="GO" id="GO:0051301">
    <property type="term" value="P:cell division"/>
    <property type="evidence" value="ECO:0007669"/>
    <property type="project" value="UniProtKB-KW"/>
</dbReference>
<sequence>MKRKWVLLKILMCLVFLGFLLIFSQKQFEKREIKNIIAKIDYADGNYFITEKVVKEILGETHRDFPKMAMKSVEINRMEENLKKNPFIKNAEVFLENNGFLHTNIQQEKPIARVNTGKEQFYITQEGKRIPLSQHYSTQVMLVDGPVDSADFALISELVQKINEDNLLKNLIVGTHKNSRNSFILLPADGGYVLDLGNLENVDRKLDNFKVFYREFLAVSDSIPYKRFNLNFINQIVAQK</sequence>
<dbReference type="OrthoDB" id="1466667at2"/>
<accession>A0A383TTV1</accession>
<keyword evidence="3" id="KW-1185">Reference proteome</keyword>
<dbReference type="RefSeq" id="WP_133297984.1">
    <property type="nucleotide sequence ID" value="NZ_UNSC01000001.1"/>
</dbReference>
<dbReference type="EMBL" id="UNSC01000001">
    <property type="protein sequence ID" value="SZD70985.1"/>
    <property type="molecule type" value="Genomic_DNA"/>
</dbReference>
<organism evidence="2 3">
    <name type="scientific">Candidatus Ornithobacterium hominis</name>
    <dbReference type="NCBI Taxonomy" id="2497989"/>
    <lineage>
        <taxon>Bacteria</taxon>
        <taxon>Pseudomonadati</taxon>
        <taxon>Bacteroidota</taxon>
        <taxon>Flavobacteriia</taxon>
        <taxon>Flavobacteriales</taxon>
        <taxon>Weeksellaceae</taxon>
        <taxon>Ornithobacterium</taxon>
    </lineage>
</organism>
<evidence type="ECO:0000259" key="1">
    <source>
        <dbReference type="Pfam" id="PF03799"/>
    </source>
</evidence>
<dbReference type="InterPro" id="IPR005548">
    <property type="entry name" value="Cell_div_FtsQ/DivIB_C"/>
</dbReference>
<dbReference type="Proteomes" id="UP000262142">
    <property type="component" value="Unassembled WGS sequence"/>
</dbReference>
<protein>
    <recommendedName>
        <fullName evidence="1">Cell division protein FtsQ/DivIB C-terminal domain-containing protein</fullName>
    </recommendedName>
</protein>
<reference evidence="2 3" key="1">
    <citation type="submission" date="2018-09" db="EMBL/GenBank/DDBJ databases">
        <authorList>
            <consortium name="Pathogen Informatics"/>
        </authorList>
    </citation>
    <scope>NUCLEOTIDE SEQUENCE [LARGE SCALE GENOMIC DNA]</scope>
    <source>
        <strain evidence="2 3">OH-22767</strain>
    </source>
</reference>
<feature type="domain" description="Cell division protein FtsQ/DivIB C-terminal" evidence="1">
    <location>
        <begin position="112"/>
        <end position="216"/>
    </location>
</feature>
<gene>
    <name evidence="2" type="ORF">SAMEA104719789_00076</name>
</gene>
<dbReference type="Pfam" id="PF03799">
    <property type="entry name" value="FtsQ_DivIB_C"/>
    <property type="match status" value="1"/>
</dbReference>
<evidence type="ECO:0000313" key="2">
    <source>
        <dbReference type="EMBL" id="SZD70985.1"/>
    </source>
</evidence>
<name>A0A383TTV1_9FLAO</name>
<dbReference type="AlphaFoldDB" id="A0A383TTV1"/>
<proteinExistence type="predicted"/>
<evidence type="ECO:0000313" key="3">
    <source>
        <dbReference type="Proteomes" id="UP000262142"/>
    </source>
</evidence>